<comment type="cofactor">
    <cofactor evidence="7">
        <name>Mg(2+)</name>
        <dbReference type="ChEBI" id="CHEBI:18420"/>
    </cofactor>
    <text evidence="7">Binds 1 Mg(2+) ion per subunit.</text>
</comment>
<comment type="function">
    <text evidence="7">Catalyzes the specific phosphorylation of the 3-hydroxyl group of shikimic acid using ATP as a cosubstrate.</text>
</comment>
<dbReference type="OrthoDB" id="9800332at2"/>
<evidence type="ECO:0000256" key="4">
    <source>
        <dbReference type="ARBA" id="ARBA00022777"/>
    </source>
</evidence>
<evidence type="ECO:0000256" key="2">
    <source>
        <dbReference type="ARBA" id="ARBA00022679"/>
    </source>
</evidence>
<dbReference type="PANTHER" id="PTHR21087">
    <property type="entry name" value="SHIKIMATE KINASE"/>
    <property type="match status" value="1"/>
</dbReference>
<comment type="pathway">
    <text evidence="7">Metabolic intermediate biosynthesis; chorismate biosynthesis; chorismate from D-erythrose 4-phosphate and phosphoenolpyruvate: step 5/7.</text>
</comment>
<evidence type="ECO:0000313" key="8">
    <source>
        <dbReference type="EMBL" id="APH04405.1"/>
    </source>
</evidence>
<dbReference type="GO" id="GO:0005524">
    <property type="term" value="F:ATP binding"/>
    <property type="evidence" value="ECO:0007669"/>
    <property type="project" value="UniProtKB-UniRule"/>
</dbReference>
<dbReference type="GO" id="GO:0005829">
    <property type="term" value="C:cytosol"/>
    <property type="evidence" value="ECO:0007669"/>
    <property type="project" value="TreeGrafter"/>
</dbReference>
<keyword evidence="9" id="KW-1185">Reference proteome</keyword>
<dbReference type="HAMAP" id="MF_00109">
    <property type="entry name" value="Shikimate_kinase"/>
    <property type="match status" value="1"/>
</dbReference>
<name>A0A1L3MPZ2_9BACI</name>
<evidence type="ECO:0000256" key="7">
    <source>
        <dbReference type="HAMAP-Rule" id="MF_00109"/>
    </source>
</evidence>
<dbReference type="EC" id="2.7.1.71" evidence="7"/>
<dbReference type="GO" id="GO:0009423">
    <property type="term" value="P:chorismate biosynthetic process"/>
    <property type="evidence" value="ECO:0007669"/>
    <property type="project" value="UniProtKB-UniRule"/>
</dbReference>
<evidence type="ECO:0000256" key="3">
    <source>
        <dbReference type="ARBA" id="ARBA00022741"/>
    </source>
</evidence>
<comment type="similarity">
    <text evidence="7">Belongs to the shikimate kinase family.</text>
</comment>
<comment type="catalytic activity">
    <reaction evidence="7">
        <text>shikimate + ATP = 3-phosphoshikimate + ADP + H(+)</text>
        <dbReference type="Rhea" id="RHEA:13121"/>
        <dbReference type="ChEBI" id="CHEBI:15378"/>
        <dbReference type="ChEBI" id="CHEBI:30616"/>
        <dbReference type="ChEBI" id="CHEBI:36208"/>
        <dbReference type="ChEBI" id="CHEBI:145989"/>
        <dbReference type="ChEBI" id="CHEBI:456216"/>
        <dbReference type="EC" id="2.7.1.71"/>
    </reaction>
</comment>
<protein>
    <recommendedName>
        <fullName evidence="7">Shikimate kinase</fullName>
        <shortName evidence="7">SK</shortName>
        <ecNumber evidence="7">2.7.1.71</ecNumber>
    </recommendedName>
</protein>
<dbReference type="GO" id="GO:0000287">
    <property type="term" value="F:magnesium ion binding"/>
    <property type="evidence" value="ECO:0007669"/>
    <property type="project" value="UniProtKB-UniRule"/>
</dbReference>
<feature type="binding site" evidence="7">
    <location>
        <position position="134"/>
    </location>
    <ligand>
        <name>substrate</name>
    </ligand>
</feature>
<feature type="binding site" evidence="7">
    <location>
        <position position="78"/>
    </location>
    <ligand>
        <name>substrate</name>
    </ligand>
</feature>
<dbReference type="AlphaFoldDB" id="A0A1L3MPZ2"/>
<dbReference type="Pfam" id="PF01202">
    <property type="entry name" value="SKI"/>
    <property type="match status" value="1"/>
</dbReference>
<feature type="binding site" evidence="7">
    <location>
        <begin position="11"/>
        <end position="16"/>
    </location>
    <ligand>
        <name>ATP</name>
        <dbReference type="ChEBI" id="CHEBI:30616"/>
    </ligand>
</feature>
<evidence type="ECO:0000256" key="1">
    <source>
        <dbReference type="ARBA" id="ARBA00022605"/>
    </source>
</evidence>
<evidence type="ECO:0000256" key="5">
    <source>
        <dbReference type="ARBA" id="ARBA00022840"/>
    </source>
</evidence>
<evidence type="ECO:0000313" key="9">
    <source>
        <dbReference type="Proteomes" id="UP000181936"/>
    </source>
</evidence>
<dbReference type="PANTHER" id="PTHR21087:SF16">
    <property type="entry name" value="SHIKIMATE KINASE 1, CHLOROPLASTIC"/>
    <property type="match status" value="1"/>
</dbReference>
<feature type="binding site" evidence="7">
    <location>
        <position position="33"/>
    </location>
    <ligand>
        <name>substrate</name>
    </ligand>
</feature>
<feature type="binding site" evidence="7">
    <location>
        <position position="116"/>
    </location>
    <ligand>
        <name>ATP</name>
        <dbReference type="ChEBI" id="CHEBI:30616"/>
    </ligand>
</feature>
<dbReference type="SUPFAM" id="SSF52540">
    <property type="entry name" value="P-loop containing nucleoside triphosphate hydrolases"/>
    <property type="match status" value="1"/>
</dbReference>
<evidence type="ECO:0000256" key="6">
    <source>
        <dbReference type="ARBA" id="ARBA00023141"/>
    </source>
</evidence>
<feature type="binding site" evidence="7">
    <location>
        <position position="15"/>
    </location>
    <ligand>
        <name>Mg(2+)</name>
        <dbReference type="ChEBI" id="CHEBI:18420"/>
    </ligand>
</feature>
<accession>A0A1L3MPZ2</accession>
<feature type="binding site" evidence="7">
    <location>
        <position position="57"/>
    </location>
    <ligand>
        <name>substrate</name>
    </ligand>
</feature>
<dbReference type="Gene3D" id="3.40.50.300">
    <property type="entry name" value="P-loop containing nucleotide triphosphate hydrolases"/>
    <property type="match status" value="1"/>
</dbReference>
<gene>
    <name evidence="7" type="primary">aroK</name>
    <name evidence="8" type="ORF">A9C19_06390</name>
</gene>
<dbReference type="GO" id="GO:0008652">
    <property type="term" value="P:amino acid biosynthetic process"/>
    <property type="evidence" value="ECO:0007669"/>
    <property type="project" value="UniProtKB-KW"/>
</dbReference>
<keyword evidence="7" id="KW-0460">Magnesium</keyword>
<keyword evidence="7" id="KW-0479">Metal-binding</keyword>
<keyword evidence="6 7" id="KW-0057">Aromatic amino acid biosynthesis</keyword>
<sequence length="170" mass="19660">MKAIYLTGFMGVGKTTIGEGLSKNLNIPVIDTDQEIEKKLNMEIKKIFSEYGEAYFRHQESAILKEMPQRNAIITTGGGIVMKEENRTWMKNNGIIILLSADIQTIFERVQKDVNRPLAKKKTIEQLKDLFESRIRFYEECNYKVETTGKEIEQIVNEIAILVKNNEVWK</sequence>
<dbReference type="UniPathway" id="UPA00053">
    <property type="reaction ID" value="UER00088"/>
</dbReference>
<dbReference type="InterPro" id="IPR000623">
    <property type="entry name" value="Shikimate_kinase/TSH1"/>
</dbReference>
<comment type="caution">
    <text evidence="7">Lacks conserved residue(s) required for the propagation of feature annotation.</text>
</comment>
<dbReference type="KEGG" id="bwh:A9C19_06390"/>
<dbReference type="PRINTS" id="PR01100">
    <property type="entry name" value="SHIKIMTKNASE"/>
</dbReference>
<keyword evidence="4 7" id="KW-0418">Kinase</keyword>
<proteinExistence type="inferred from homology"/>
<dbReference type="CDD" id="cd00464">
    <property type="entry name" value="SK"/>
    <property type="match status" value="1"/>
</dbReference>
<keyword evidence="3 7" id="KW-0547">Nucleotide-binding</keyword>
<keyword evidence="1 7" id="KW-0028">Amino-acid biosynthesis</keyword>
<organism evidence="8 9">
    <name type="scientific">Bacillus weihaiensis</name>
    <dbReference type="NCBI Taxonomy" id="1547283"/>
    <lineage>
        <taxon>Bacteria</taxon>
        <taxon>Bacillati</taxon>
        <taxon>Bacillota</taxon>
        <taxon>Bacilli</taxon>
        <taxon>Bacillales</taxon>
        <taxon>Bacillaceae</taxon>
        <taxon>Bacillus</taxon>
    </lineage>
</organism>
<dbReference type="GO" id="GO:0009073">
    <property type="term" value="P:aromatic amino acid family biosynthetic process"/>
    <property type="evidence" value="ECO:0007669"/>
    <property type="project" value="UniProtKB-KW"/>
</dbReference>
<reference evidence="8 9" key="1">
    <citation type="journal article" date="2016" name="Sci. Rep.">
        <title>Complete genome sequence and transcriptomic analysis of a novel marine strain Bacillus weihaiensis reveals the mechanism of brown algae degradation.</title>
        <authorList>
            <person name="Zhu Y."/>
            <person name="Chen P."/>
            <person name="Bao Y."/>
            <person name="Men Y."/>
            <person name="Zeng Y."/>
            <person name="Yang J."/>
            <person name="Sun J."/>
            <person name="Sun Y."/>
        </authorList>
    </citation>
    <scope>NUCLEOTIDE SEQUENCE [LARGE SCALE GENOMIC DNA]</scope>
    <source>
        <strain evidence="8 9">Alg07</strain>
    </source>
</reference>
<dbReference type="InterPro" id="IPR027417">
    <property type="entry name" value="P-loop_NTPase"/>
</dbReference>
<dbReference type="RefSeq" id="WP_072579193.1">
    <property type="nucleotide sequence ID" value="NZ_CP016020.1"/>
</dbReference>
<dbReference type="EMBL" id="CP016020">
    <property type="protein sequence ID" value="APH04405.1"/>
    <property type="molecule type" value="Genomic_DNA"/>
</dbReference>
<keyword evidence="5 7" id="KW-0067">ATP-binding</keyword>
<comment type="subunit">
    <text evidence="7">Monomer.</text>
</comment>
<dbReference type="Proteomes" id="UP000181936">
    <property type="component" value="Chromosome"/>
</dbReference>
<dbReference type="STRING" id="1547283.A9C19_06390"/>
<comment type="subcellular location">
    <subcellularLocation>
        <location evidence="7">Cytoplasm</location>
    </subcellularLocation>
</comment>
<keyword evidence="7" id="KW-0963">Cytoplasm</keyword>
<dbReference type="InterPro" id="IPR031322">
    <property type="entry name" value="Shikimate/glucono_kinase"/>
</dbReference>
<dbReference type="GO" id="GO:0004765">
    <property type="term" value="F:shikimate kinase activity"/>
    <property type="evidence" value="ECO:0007669"/>
    <property type="project" value="UniProtKB-UniRule"/>
</dbReference>
<keyword evidence="2 7" id="KW-0808">Transferase</keyword>